<accession>A0A919FGA3</accession>
<keyword evidence="1" id="KW-0812">Transmembrane</keyword>
<keyword evidence="1" id="KW-1133">Transmembrane helix</keyword>
<sequence length="137" mass="14370">MIRRLVSWAFSLVSFGGGGAAAVLIYPLLAIPLYMVLVVVAILTDTSTGGPFALPLMLVVATVVGIVYTVLAYVAVGVREPAMTIIEALAWSARIAVVGLPAWAVIASVWFGLRIVRGAVRLAENSVVHQDRAVVGV</sequence>
<feature type="transmembrane region" description="Helical" evidence="1">
    <location>
        <begin position="88"/>
        <end position="113"/>
    </location>
</feature>
<comment type="caution">
    <text evidence="2">The sequence shown here is derived from an EMBL/GenBank/DDBJ whole genome shotgun (WGS) entry which is preliminary data.</text>
</comment>
<organism evidence="2 3">
    <name type="scientific">Promicromonospora soli</name>
    <dbReference type="NCBI Taxonomy" id="2035533"/>
    <lineage>
        <taxon>Bacteria</taxon>
        <taxon>Bacillati</taxon>
        <taxon>Actinomycetota</taxon>
        <taxon>Actinomycetes</taxon>
        <taxon>Micrococcales</taxon>
        <taxon>Promicromonosporaceae</taxon>
        <taxon>Promicromonospora</taxon>
    </lineage>
</organism>
<evidence type="ECO:0000313" key="3">
    <source>
        <dbReference type="Proteomes" id="UP000627369"/>
    </source>
</evidence>
<reference evidence="2" key="2">
    <citation type="submission" date="2020-09" db="EMBL/GenBank/DDBJ databases">
        <authorList>
            <person name="Sun Q."/>
            <person name="Zhou Y."/>
        </authorList>
    </citation>
    <scope>NUCLEOTIDE SEQUENCE</scope>
    <source>
        <strain evidence="2">CGMCC 4.7398</strain>
    </source>
</reference>
<gene>
    <name evidence="2" type="ORF">GCM10017772_02090</name>
</gene>
<name>A0A919FGA3_9MICO</name>
<reference evidence="2" key="1">
    <citation type="journal article" date="2014" name="Int. J. Syst. Evol. Microbiol.">
        <title>Complete genome sequence of Corynebacterium casei LMG S-19264T (=DSM 44701T), isolated from a smear-ripened cheese.</title>
        <authorList>
            <consortium name="US DOE Joint Genome Institute (JGI-PGF)"/>
            <person name="Walter F."/>
            <person name="Albersmeier A."/>
            <person name="Kalinowski J."/>
            <person name="Ruckert C."/>
        </authorList>
    </citation>
    <scope>NUCLEOTIDE SEQUENCE</scope>
    <source>
        <strain evidence="2">CGMCC 4.7398</strain>
    </source>
</reference>
<keyword evidence="3" id="KW-1185">Reference proteome</keyword>
<dbReference type="EMBL" id="BNAS01000001">
    <property type="protein sequence ID" value="GHH64879.1"/>
    <property type="molecule type" value="Genomic_DNA"/>
</dbReference>
<feature type="transmembrane region" description="Helical" evidence="1">
    <location>
        <begin position="56"/>
        <end position="76"/>
    </location>
</feature>
<dbReference type="RefSeq" id="WP_189667424.1">
    <property type="nucleotide sequence ID" value="NZ_BNAS01000001.1"/>
</dbReference>
<keyword evidence="1" id="KW-0472">Membrane</keyword>
<dbReference type="AlphaFoldDB" id="A0A919FGA3"/>
<proteinExistence type="predicted"/>
<evidence type="ECO:0000313" key="2">
    <source>
        <dbReference type="EMBL" id="GHH64879.1"/>
    </source>
</evidence>
<evidence type="ECO:0000256" key="1">
    <source>
        <dbReference type="SAM" id="Phobius"/>
    </source>
</evidence>
<feature type="transmembrane region" description="Helical" evidence="1">
    <location>
        <begin position="31"/>
        <end position="49"/>
    </location>
</feature>
<protein>
    <submittedName>
        <fullName evidence="2">Uncharacterized protein</fullName>
    </submittedName>
</protein>
<dbReference type="Proteomes" id="UP000627369">
    <property type="component" value="Unassembled WGS sequence"/>
</dbReference>